<dbReference type="RefSeq" id="WP_092793786.1">
    <property type="nucleotide sequence ID" value="NZ_JBHRVW010000002.1"/>
</dbReference>
<name>A0A1I2WXV5_9BACT</name>
<accession>A0A1I2WXV5</accession>
<evidence type="ECO:0000313" key="1">
    <source>
        <dbReference type="EMBL" id="SFH06128.1"/>
    </source>
</evidence>
<dbReference type="Proteomes" id="UP000199642">
    <property type="component" value="Unassembled WGS sequence"/>
</dbReference>
<proteinExistence type="predicted"/>
<keyword evidence="2" id="KW-1185">Reference proteome</keyword>
<dbReference type="EMBL" id="FOPC01000015">
    <property type="protein sequence ID" value="SFH06128.1"/>
    <property type="molecule type" value="Genomic_DNA"/>
</dbReference>
<reference evidence="2" key="1">
    <citation type="submission" date="2016-10" db="EMBL/GenBank/DDBJ databases">
        <authorList>
            <person name="Varghese N."/>
            <person name="Submissions S."/>
        </authorList>
    </citation>
    <scope>NUCLEOTIDE SEQUENCE [LARGE SCALE GENOMIC DNA]</scope>
    <source>
        <strain evidence="2">DSM 19315</strain>
    </source>
</reference>
<evidence type="ECO:0000313" key="2">
    <source>
        <dbReference type="Proteomes" id="UP000199642"/>
    </source>
</evidence>
<dbReference type="STRING" id="435880.SAMN04487988_1151"/>
<sequence length="107" mass="12084">MDKIPDICTPNRHKRCLTGDKKVEESGVVFGELCRLWCGDLKKKKYPDSFAEEKTSLTFALLFGRNGADRAGKSGRKYRKNTGGYPVKRVCGPQLAEESAFKFFEVM</sequence>
<dbReference type="AlphaFoldDB" id="A0A1I2WXV5"/>
<protein>
    <submittedName>
        <fullName evidence="1">Uncharacterized protein</fullName>
    </submittedName>
</protein>
<organism evidence="1 2">
    <name type="scientific">Algoriphagus hitonicola</name>
    <dbReference type="NCBI Taxonomy" id="435880"/>
    <lineage>
        <taxon>Bacteria</taxon>
        <taxon>Pseudomonadati</taxon>
        <taxon>Bacteroidota</taxon>
        <taxon>Cytophagia</taxon>
        <taxon>Cytophagales</taxon>
        <taxon>Cyclobacteriaceae</taxon>
        <taxon>Algoriphagus</taxon>
    </lineage>
</organism>
<gene>
    <name evidence="1" type="ORF">SAMN04487988_1151</name>
</gene>